<evidence type="ECO:0000256" key="7">
    <source>
        <dbReference type="ARBA" id="ARBA00022833"/>
    </source>
</evidence>
<keyword evidence="3" id="KW-0479">Metal-binding</keyword>
<dbReference type="EC" id="2.7.1.107" evidence="9"/>
<dbReference type="GO" id="GO:0005886">
    <property type="term" value="C:plasma membrane"/>
    <property type="evidence" value="ECO:0000318"/>
    <property type="project" value="GO_Central"/>
</dbReference>
<feature type="signal peptide" evidence="11">
    <location>
        <begin position="1"/>
        <end position="29"/>
    </location>
</feature>
<dbReference type="CDD" id="cd20805">
    <property type="entry name" value="C1_DGK_rpt2"/>
    <property type="match status" value="1"/>
</dbReference>
<dbReference type="GO" id="GO:0035556">
    <property type="term" value="P:intracellular signal transduction"/>
    <property type="evidence" value="ECO:0000318"/>
    <property type="project" value="GO_Central"/>
</dbReference>
<name>A9VC68_MONBE</name>
<feature type="domain" description="Phorbol-ester/DAG-type" evidence="12">
    <location>
        <begin position="156"/>
        <end position="213"/>
    </location>
</feature>
<dbReference type="GO" id="GO:0007200">
    <property type="term" value="P:phospholipase C-activating G protein-coupled receptor signaling pathway"/>
    <property type="evidence" value="ECO:0007669"/>
    <property type="project" value="InterPro"/>
</dbReference>
<dbReference type="InParanoid" id="A9VC68"/>
<feature type="region of interest" description="Disordered" evidence="10">
    <location>
        <begin position="95"/>
        <end position="147"/>
    </location>
</feature>
<accession>A9VC68</accession>
<evidence type="ECO:0000256" key="1">
    <source>
        <dbReference type="ARBA" id="ARBA00009280"/>
    </source>
</evidence>
<dbReference type="Gene3D" id="3.40.50.10330">
    <property type="entry name" value="Probable inorganic polyphosphate/atp-NAD kinase, domain 1"/>
    <property type="match status" value="1"/>
</dbReference>
<protein>
    <recommendedName>
        <fullName evidence="9">Diacylglycerol kinase</fullName>
        <shortName evidence="9">DAG kinase</shortName>
        <ecNumber evidence="9">2.7.1.107</ecNumber>
    </recommendedName>
</protein>
<dbReference type="eggNOG" id="KOG0782">
    <property type="taxonomic scope" value="Eukaryota"/>
</dbReference>
<dbReference type="Gene3D" id="3.30.60.20">
    <property type="match status" value="1"/>
</dbReference>
<feature type="region of interest" description="Disordered" evidence="10">
    <location>
        <begin position="292"/>
        <end position="316"/>
    </location>
</feature>
<comment type="similarity">
    <text evidence="1 9">Belongs to the eukaryotic diacylglycerol kinase family.</text>
</comment>
<dbReference type="Proteomes" id="UP000001357">
    <property type="component" value="Unassembled WGS sequence"/>
</dbReference>
<reference evidence="14 15" key="1">
    <citation type="journal article" date="2008" name="Nature">
        <title>The genome of the choanoflagellate Monosiga brevicollis and the origin of metazoans.</title>
        <authorList>
            <consortium name="JGI Sequencing"/>
            <person name="King N."/>
            <person name="Westbrook M.J."/>
            <person name="Young S.L."/>
            <person name="Kuo A."/>
            <person name="Abedin M."/>
            <person name="Chapman J."/>
            <person name="Fairclough S."/>
            <person name="Hellsten U."/>
            <person name="Isogai Y."/>
            <person name="Letunic I."/>
            <person name="Marr M."/>
            <person name="Pincus D."/>
            <person name="Putnam N."/>
            <person name="Rokas A."/>
            <person name="Wright K.J."/>
            <person name="Zuzow R."/>
            <person name="Dirks W."/>
            <person name="Good M."/>
            <person name="Goodstein D."/>
            <person name="Lemons D."/>
            <person name="Li W."/>
            <person name="Lyons J.B."/>
            <person name="Morris A."/>
            <person name="Nichols S."/>
            <person name="Richter D.J."/>
            <person name="Salamov A."/>
            <person name="Bork P."/>
            <person name="Lim W.A."/>
            <person name="Manning G."/>
            <person name="Miller W.T."/>
            <person name="McGinnis W."/>
            <person name="Shapiro H."/>
            <person name="Tjian R."/>
            <person name="Grigoriev I.V."/>
            <person name="Rokhsar D."/>
        </authorList>
    </citation>
    <scope>NUCLEOTIDE SEQUENCE [LARGE SCALE GENOMIC DNA]</scope>
    <source>
        <strain evidence="15">MX1 / ATCC 50154</strain>
    </source>
</reference>
<evidence type="ECO:0000256" key="11">
    <source>
        <dbReference type="SAM" id="SignalP"/>
    </source>
</evidence>
<keyword evidence="8 9" id="KW-0067">ATP-binding</keyword>
<comment type="catalytic activity">
    <reaction evidence="9">
        <text>a 1,2-diacyl-sn-glycerol + ATP = a 1,2-diacyl-sn-glycero-3-phosphate + ADP + H(+)</text>
        <dbReference type="Rhea" id="RHEA:10272"/>
        <dbReference type="ChEBI" id="CHEBI:15378"/>
        <dbReference type="ChEBI" id="CHEBI:17815"/>
        <dbReference type="ChEBI" id="CHEBI:30616"/>
        <dbReference type="ChEBI" id="CHEBI:58608"/>
        <dbReference type="ChEBI" id="CHEBI:456216"/>
        <dbReference type="EC" id="2.7.1.107"/>
    </reaction>
</comment>
<dbReference type="STRING" id="81824.A9VC68"/>
<evidence type="ECO:0000256" key="2">
    <source>
        <dbReference type="ARBA" id="ARBA00022679"/>
    </source>
</evidence>
<dbReference type="Pfam" id="PF00609">
    <property type="entry name" value="DAGK_acc"/>
    <property type="match status" value="1"/>
</dbReference>
<dbReference type="InterPro" id="IPR001206">
    <property type="entry name" value="Diacylglycerol_kinase_cat_dom"/>
</dbReference>
<dbReference type="EMBL" id="CH991580">
    <property type="protein sequence ID" value="EDQ84808.1"/>
    <property type="molecule type" value="Genomic_DNA"/>
</dbReference>
<dbReference type="GO" id="GO:0046872">
    <property type="term" value="F:metal ion binding"/>
    <property type="evidence" value="ECO:0007669"/>
    <property type="project" value="UniProtKB-KW"/>
</dbReference>
<evidence type="ECO:0000256" key="5">
    <source>
        <dbReference type="ARBA" id="ARBA00022741"/>
    </source>
</evidence>
<dbReference type="GO" id="GO:0004143">
    <property type="term" value="F:ATP-dependent diacylglycerol kinase activity"/>
    <property type="evidence" value="ECO:0000318"/>
    <property type="project" value="GO_Central"/>
</dbReference>
<keyword evidence="4" id="KW-0677">Repeat</keyword>
<keyword evidence="6 9" id="KW-0418">Kinase</keyword>
<evidence type="ECO:0000259" key="12">
    <source>
        <dbReference type="PROSITE" id="PS50081"/>
    </source>
</evidence>
<dbReference type="AlphaFoldDB" id="A9VC68"/>
<keyword evidence="15" id="KW-1185">Reference proteome</keyword>
<evidence type="ECO:0000313" key="15">
    <source>
        <dbReference type="Proteomes" id="UP000001357"/>
    </source>
</evidence>
<dbReference type="FunFam" id="2.60.200.40:FF:000012">
    <property type="entry name" value="Diacylglycerol kinase"/>
    <property type="match status" value="1"/>
</dbReference>
<feature type="domain" description="DAGKc" evidence="13">
    <location>
        <begin position="381"/>
        <end position="524"/>
    </location>
</feature>
<evidence type="ECO:0000256" key="9">
    <source>
        <dbReference type="RuleBase" id="RU361128"/>
    </source>
</evidence>
<keyword evidence="11" id="KW-0732">Signal</keyword>
<dbReference type="SUPFAM" id="SSF111331">
    <property type="entry name" value="NAD kinase/diacylglycerol kinase-like"/>
    <property type="match status" value="1"/>
</dbReference>
<dbReference type="GeneID" id="5895608"/>
<feature type="region of interest" description="Disordered" evidence="10">
    <location>
        <begin position="742"/>
        <end position="774"/>
    </location>
</feature>
<dbReference type="SMART" id="SM00045">
    <property type="entry name" value="DAGKa"/>
    <property type="match status" value="1"/>
</dbReference>
<dbReference type="KEGG" id="mbr:MONBRDRAFT_29810"/>
<keyword evidence="2 9" id="KW-0808">Transferase</keyword>
<dbReference type="FunCoup" id="A9VC68">
    <property type="interactions" value="1039"/>
</dbReference>
<evidence type="ECO:0000256" key="6">
    <source>
        <dbReference type="ARBA" id="ARBA00022777"/>
    </source>
</evidence>
<evidence type="ECO:0000256" key="10">
    <source>
        <dbReference type="SAM" id="MobiDB-lite"/>
    </source>
</evidence>
<dbReference type="InterPro" id="IPR037607">
    <property type="entry name" value="DGK"/>
</dbReference>
<sequence length="852" mass="93304">MVCKIHSISCVLIFSLCLSLSLSLGVALGATFYGLNTSFKCEKLKAVSTTTRQTDLHRGLGLKDRHQTSTVPSCCARVRAGHCALLLHPPAGSAEPECTTMADRPVSPRSRRRKARNSAAQESELSMFADEAASSSGTPVPLDEKKPLHDWDSTSKHHWISGVFDKSKVCFRCTRPLGVKALSLQARAYRCSLCKRYIHLDCLKNQFDVWGTCDLGEFAPITLGPEEICLQPLLSDVVKPGVAGVCLTADDIDMITSSGHSGLRKASLDANLQHRASTGYLFERTSPMGRGSDFELGRRVSPIRSRQESDGSLTAPDDEDAVFAGFNVNRLSDSQQQEFRASMRRASARKATAHRRAHMQAARALEAADRADYQFHIQPRPETFPLLVLVNPKSGGNQGAKLLHSFLYYLNPRQVYNLMATDPDTGKVQGPGPALDRFKNVPNLRILVCGGDGTVGWVLAELDARGMDKDKIGVGTIPLGTGNDLARFLKMGGGYEGESTKKLLHWIMGSLVMQLDRWSLTYRLRDPAPTAGLSDIPVAVELPLIVVNNYFSFGSDAFATLSFHLARERDPAKFNSRIHNKAYYGFQGAKDIFRHRYKDLCETLELEFDGRDVTQTVRRQAFEAIAFLNIASYAAGTRPWGTKNAVDGFDAPSSEDQKLEVVGFQSALALAKGVMRIGHAARLAQCRSAKITFHVETPVQVDGEPVMLAPGEVVISFKNQATLLCRPKGRFRRDFQEGSRPAAFPLTNAVEAEVAEDRRRESDEEDDDMDSDGDTEQVVAVAGAASPSLIVRDVEAAEAAAESDNMSGLADNAAMAEVEALMEGEIETHRHQPDHLLPPEPAHRVILPVFLV</sequence>
<dbReference type="InterPro" id="IPR000756">
    <property type="entry name" value="Diacylglycerol_kin_accessory"/>
</dbReference>
<dbReference type="InterPro" id="IPR016064">
    <property type="entry name" value="NAD/diacylglycerol_kinase_sf"/>
</dbReference>
<dbReference type="RefSeq" id="XP_001750309.1">
    <property type="nucleotide sequence ID" value="XM_001750257.1"/>
</dbReference>
<dbReference type="InterPro" id="IPR002219">
    <property type="entry name" value="PKC_DAG/PE"/>
</dbReference>
<dbReference type="GO" id="GO:0006654">
    <property type="term" value="P:phosphatidic acid biosynthetic process"/>
    <property type="evidence" value="ECO:0000318"/>
    <property type="project" value="GO_Central"/>
</dbReference>
<feature type="compositionally biased region" description="Acidic residues" evidence="10">
    <location>
        <begin position="763"/>
        <end position="774"/>
    </location>
</feature>
<evidence type="ECO:0000256" key="3">
    <source>
        <dbReference type="ARBA" id="ARBA00022723"/>
    </source>
</evidence>
<dbReference type="InterPro" id="IPR017438">
    <property type="entry name" value="ATP-NAD_kinase_N"/>
</dbReference>
<dbReference type="Pfam" id="PF00781">
    <property type="entry name" value="DAGK_cat"/>
    <property type="match status" value="1"/>
</dbReference>
<feature type="chain" id="PRO_5002742968" description="Diacylglycerol kinase" evidence="11">
    <location>
        <begin position="30"/>
        <end position="852"/>
    </location>
</feature>
<keyword evidence="5 9" id="KW-0547">Nucleotide-binding</keyword>
<dbReference type="Pfam" id="PF00130">
    <property type="entry name" value="C1_1"/>
    <property type="match status" value="1"/>
</dbReference>
<evidence type="ECO:0000259" key="13">
    <source>
        <dbReference type="PROSITE" id="PS50146"/>
    </source>
</evidence>
<dbReference type="Gene3D" id="2.60.200.40">
    <property type="match status" value="1"/>
</dbReference>
<dbReference type="SMART" id="SM00046">
    <property type="entry name" value="DAGKc"/>
    <property type="match status" value="1"/>
</dbReference>
<gene>
    <name evidence="14" type="ORF">MONBRDRAFT_29810</name>
</gene>
<organism evidence="14 15">
    <name type="scientific">Monosiga brevicollis</name>
    <name type="common">Choanoflagellate</name>
    <dbReference type="NCBI Taxonomy" id="81824"/>
    <lineage>
        <taxon>Eukaryota</taxon>
        <taxon>Choanoflagellata</taxon>
        <taxon>Craspedida</taxon>
        <taxon>Salpingoecidae</taxon>
        <taxon>Monosiga</taxon>
    </lineage>
</organism>
<keyword evidence="7" id="KW-0862">Zinc</keyword>
<dbReference type="PROSITE" id="PS50081">
    <property type="entry name" value="ZF_DAG_PE_2"/>
    <property type="match status" value="1"/>
</dbReference>
<dbReference type="SUPFAM" id="SSF57889">
    <property type="entry name" value="Cysteine-rich domain"/>
    <property type="match status" value="1"/>
</dbReference>
<evidence type="ECO:0000256" key="8">
    <source>
        <dbReference type="ARBA" id="ARBA00022840"/>
    </source>
</evidence>
<proteinExistence type="inferred from homology"/>
<dbReference type="GO" id="GO:0046339">
    <property type="term" value="P:diacylglycerol metabolic process"/>
    <property type="evidence" value="ECO:0000318"/>
    <property type="project" value="GO_Central"/>
</dbReference>
<dbReference type="PROSITE" id="PS50146">
    <property type="entry name" value="DAGK"/>
    <property type="match status" value="1"/>
</dbReference>
<dbReference type="PANTHER" id="PTHR11255:SF80">
    <property type="entry name" value="EYE-SPECIFIC DIACYLGLYCEROL KINASE"/>
    <property type="match status" value="1"/>
</dbReference>
<evidence type="ECO:0000313" key="14">
    <source>
        <dbReference type="EMBL" id="EDQ84808.1"/>
    </source>
</evidence>
<dbReference type="PANTHER" id="PTHR11255">
    <property type="entry name" value="DIACYLGLYCEROL KINASE"/>
    <property type="match status" value="1"/>
</dbReference>
<dbReference type="GO" id="GO:0005524">
    <property type="term" value="F:ATP binding"/>
    <property type="evidence" value="ECO:0007669"/>
    <property type="project" value="UniProtKB-KW"/>
</dbReference>
<evidence type="ECO:0000256" key="4">
    <source>
        <dbReference type="ARBA" id="ARBA00022737"/>
    </source>
</evidence>
<dbReference type="InterPro" id="IPR046349">
    <property type="entry name" value="C1-like_sf"/>
</dbReference>